<keyword evidence="2" id="KW-1185">Reference proteome</keyword>
<sequence length="209" mass="23281">MGVRELKEEALDLYTRRRFADCARTYGKLLELEPGDPHLYVRHAEAWRRAGDRQKAISSYRTAAELLLQLGCEARARAALKVALELDPRDTEVAQALARLSPTYPPPAPSRPPSRIPEQKRDMVELHTRQANVPGRLALPPAPATPAAIRPSPAEVRRLSGNTLAMRAEPGTRWVVVSSRTPLTAYEVDDLERVMSREFTLEVTVSPEG</sequence>
<accession>A0ABY9X9T4</accession>
<dbReference type="Gene3D" id="1.25.40.10">
    <property type="entry name" value="Tetratricopeptide repeat domain"/>
    <property type="match status" value="1"/>
</dbReference>
<evidence type="ECO:0000313" key="1">
    <source>
        <dbReference type="EMBL" id="WNG52159.1"/>
    </source>
</evidence>
<proteinExistence type="predicted"/>
<evidence type="ECO:0000313" key="2">
    <source>
        <dbReference type="Proteomes" id="UP001611383"/>
    </source>
</evidence>
<dbReference type="EMBL" id="CP043494">
    <property type="protein sequence ID" value="WNG52159.1"/>
    <property type="molecule type" value="Genomic_DNA"/>
</dbReference>
<dbReference type="RefSeq" id="WP_395825918.1">
    <property type="nucleotide sequence ID" value="NZ_CP043494.1"/>
</dbReference>
<reference evidence="1 2" key="1">
    <citation type="submission" date="2019-08" db="EMBL/GenBank/DDBJ databases">
        <title>Archangium and Cystobacter genomes.</title>
        <authorList>
            <person name="Chen I.-C.K."/>
            <person name="Wielgoss S."/>
        </authorList>
    </citation>
    <scope>NUCLEOTIDE SEQUENCE [LARGE SCALE GENOMIC DNA]</scope>
    <source>
        <strain evidence="1 2">Cbm 6</strain>
    </source>
</reference>
<dbReference type="Proteomes" id="UP001611383">
    <property type="component" value="Chromosome"/>
</dbReference>
<evidence type="ECO:0008006" key="3">
    <source>
        <dbReference type="Google" id="ProtNLM"/>
    </source>
</evidence>
<name>A0ABY9X9T4_9BACT</name>
<gene>
    <name evidence="1" type="ORF">F0U60_00830</name>
</gene>
<dbReference type="InterPro" id="IPR011990">
    <property type="entry name" value="TPR-like_helical_dom_sf"/>
</dbReference>
<protein>
    <recommendedName>
        <fullName evidence="3">Tetratricopeptide repeat protein</fullName>
    </recommendedName>
</protein>
<dbReference type="SUPFAM" id="SSF48452">
    <property type="entry name" value="TPR-like"/>
    <property type="match status" value="1"/>
</dbReference>
<organism evidence="1 2">
    <name type="scientific">Archangium minus</name>
    <dbReference type="NCBI Taxonomy" id="83450"/>
    <lineage>
        <taxon>Bacteria</taxon>
        <taxon>Pseudomonadati</taxon>
        <taxon>Myxococcota</taxon>
        <taxon>Myxococcia</taxon>
        <taxon>Myxococcales</taxon>
        <taxon>Cystobacterineae</taxon>
        <taxon>Archangiaceae</taxon>
        <taxon>Archangium</taxon>
    </lineage>
</organism>